<reference evidence="1" key="2">
    <citation type="journal article" date="2015" name="Fish Shellfish Immunol.">
        <title>Early steps in the European eel (Anguilla anguilla)-Vibrio vulnificus interaction in the gills: Role of the RtxA13 toxin.</title>
        <authorList>
            <person name="Callol A."/>
            <person name="Pajuelo D."/>
            <person name="Ebbesson L."/>
            <person name="Teles M."/>
            <person name="MacKenzie S."/>
            <person name="Amaro C."/>
        </authorList>
    </citation>
    <scope>NUCLEOTIDE SEQUENCE</scope>
</reference>
<dbReference type="AlphaFoldDB" id="A0A0E9U963"/>
<dbReference type="EMBL" id="GBXM01047079">
    <property type="protein sequence ID" value="JAH61498.1"/>
    <property type="molecule type" value="Transcribed_RNA"/>
</dbReference>
<organism evidence="1">
    <name type="scientific">Anguilla anguilla</name>
    <name type="common">European freshwater eel</name>
    <name type="synonym">Muraena anguilla</name>
    <dbReference type="NCBI Taxonomy" id="7936"/>
    <lineage>
        <taxon>Eukaryota</taxon>
        <taxon>Metazoa</taxon>
        <taxon>Chordata</taxon>
        <taxon>Craniata</taxon>
        <taxon>Vertebrata</taxon>
        <taxon>Euteleostomi</taxon>
        <taxon>Actinopterygii</taxon>
        <taxon>Neopterygii</taxon>
        <taxon>Teleostei</taxon>
        <taxon>Anguilliformes</taxon>
        <taxon>Anguillidae</taxon>
        <taxon>Anguilla</taxon>
    </lineage>
</organism>
<accession>A0A0E9U963</accession>
<protein>
    <submittedName>
        <fullName evidence="1">Uncharacterized protein</fullName>
    </submittedName>
</protein>
<evidence type="ECO:0000313" key="1">
    <source>
        <dbReference type="EMBL" id="JAH61498.1"/>
    </source>
</evidence>
<proteinExistence type="predicted"/>
<name>A0A0E9U963_ANGAN</name>
<sequence length="40" mass="4584">MCTGTLPHFTQLSMFPWEQQDSPRLGMFVCVCVIMKCMVS</sequence>
<reference evidence="1" key="1">
    <citation type="submission" date="2014-11" db="EMBL/GenBank/DDBJ databases">
        <authorList>
            <person name="Amaro Gonzalez C."/>
        </authorList>
    </citation>
    <scope>NUCLEOTIDE SEQUENCE</scope>
</reference>